<organism evidence="5 6">
    <name type="scientific">Alteribacter keqinensis</name>
    <dbReference type="NCBI Taxonomy" id="2483800"/>
    <lineage>
        <taxon>Bacteria</taxon>
        <taxon>Bacillati</taxon>
        <taxon>Bacillota</taxon>
        <taxon>Bacilli</taxon>
        <taxon>Bacillales</taxon>
        <taxon>Bacillaceae</taxon>
        <taxon>Alteribacter</taxon>
    </lineage>
</organism>
<dbReference type="InterPro" id="IPR003773">
    <property type="entry name" value="Menaquinone_biosynth"/>
</dbReference>
<dbReference type="Gene3D" id="3.40.190.10">
    <property type="entry name" value="Periplasmic binding protein-like II"/>
    <property type="match status" value="2"/>
</dbReference>
<dbReference type="CDD" id="cd13634">
    <property type="entry name" value="PBP2_Sco4506"/>
    <property type="match status" value="1"/>
</dbReference>
<evidence type="ECO:0000313" key="5">
    <source>
        <dbReference type="EMBL" id="RNA69142.1"/>
    </source>
</evidence>
<sequence length="285" mass="32821">MGLVVGEISYTNIQPIFYYINRQELLKRGCSFVPQVPSELNRAMKEGSIDIGGISSFAYAENKEQYQLLPDLSVSSPKSVGSIFLFSKVPLLELDGKVVALTSSSATSVNLLKIILGRFYELEVEYVTMKPGFEEMMASHDACLLIGDDAIQTYWSQTDDIYRYDLGQLWYEQTGYPMTYAVVAVRKDAVLNQEILVRDLYEQMVKSKLHSKENEYDEMIRSIQYEMGGKKEFWQRYFAGLNHDLTKRHIEGLLQYYKYAHEMGLLKRPVRNLALWQGAKHRQSV</sequence>
<dbReference type="GO" id="GO:0016836">
    <property type="term" value="F:hydro-lyase activity"/>
    <property type="evidence" value="ECO:0007669"/>
    <property type="project" value="UniProtKB-UniRule"/>
</dbReference>
<evidence type="ECO:0000256" key="4">
    <source>
        <dbReference type="HAMAP-Rule" id="MF_00995"/>
    </source>
</evidence>
<keyword evidence="6" id="KW-1185">Reference proteome</keyword>
<evidence type="ECO:0000256" key="3">
    <source>
        <dbReference type="ARBA" id="ARBA00023239"/>
    </source>
</evidence>
<dbReference type="Proteomes" id="UP000278746">
    <property type="component" value="Unassembled WGS sequence"/>
</dbReference>
<dbReference type="PANTHER" id="PTHR37690">
    <property type="entry name" value="CHORISMATE DEHYDRATASE"/>
    <property type="match status" value="1"/>
</dbReference>
<proteinExistence type="inferred from homology"/>
<dbReference type="PANTHER" id="PTHR37690:SF1">
    <property type="entry name" value="CHORISMATE DEHYDRATASE"/>
    <property type="match status" value="1"/>
</dbReference>
<keyword evidence="2 4" id="KW-0474">Menaquinone biosynthesis</keyword>
<evidence type="ECO:0000313" key="6">
    <source>
        <dbReference type="Proteomes" id="UP000278746"/>
    </source>
</evidence>
<comment type="function">
    <text evidence="4">Catalyzes the dehydration of chorismate into 3-[(1-carboxyvinyl)oxy]benzoate, a step in the biosynthesis of menaquinone (MK, vitamin K2).</text>
</comment>
<gene>
    <name evidence="4" type="primary">mqnA</name>
    <name evidence="5" type="ORF">EBO34_04095</name>
</gene>
<dbReference type="EC" id="4.2.1.151" evidence="4"/>
<dbReference type="InterPro" id="IPR030868">
    <property type="entry name" value="MqnA"/>
</dbReference>
<dbReference type="OrthoDB" id="9810112at2"/>
<reference evidence="5 6" key="1">
    <citation type="submission" date="2018-10" db="EMBL/GenBank/DDBJ databases">
        <title>Bacillus Keqinensis sp. nov., a moderately halophilic bacterium isolated from a saline-alkaline lake.</title>
        <authorList>
            <person name="Wang H."/>
        </authorList>
    </citation>
    <scope>NUCLEOTIDE SEQUENCE [LARGE SCALE GENOMIC DNA]</scope>
    <source>
        <strain evidence="5 6">KQ-3</strain>
    </source>
</reference>
<dbReference type="GO" id="GO:0009234">
    <property type="term" value="P:menaquinone biosynthetic process"/>
    <property type="evidence" value="ECO:0007669"/>
    <property type="project" value="UniProtKB-UniRule"/>
</dbReference>
<comment type="catalytic activity">
    <reaction evidence="4">
        <text>chorismate = 3-[(1-carboxyvinyl)-oxy]benzoate + H2O</text>
        <dbReference type="Rhea" id="RHEA:40051"/>
        <dbReference type="ChEBI" id="CHEBI:15377"/>
        <dbReference type="ChEBI" id="CHEBI:29748"/>
        <dbReference type="ChEBI" id="CHEBI:76981"/>
        <dbReference type="EC" id="4.2.1.151"/>
    </reaction>
</comment>
<dbReference type="UniPathway" id="UPA00079"/>
<protein>
    <recommendedName>
        <fullName evidence="4">Chorismate dehydratase</fullName>
        <ecNumber evidence="4">4.2.1.151</ecNumber>
    </recommendedName>
    <alternativeName>
        <fullName evidence="4">Menaquinone biosynthetic enzyme MqnA</fullName>
    </alternativeName>
</protein>
<comment type="pathway">
    <text evidence="1 4">Quinol/quinone metabolism; menaquinone biosynthesis.</text>
</comment>
<name>A0A3M7TW57_9BACI</name>
<dbReference type="RefSeq" id="WP_122896664.1">
    <property type="nucleotide sequence ID" value="NZ_RHIB01000001.1"/>
</dbReference>
<dbReference type="Pfam" id="PF02621">
    <property type="entry name" value="VitK2_biosynth"/>
    <property type="match status" value="1"/>
</dbReference>
<dbReference type="EMBL" id="RHIB01000001">
    <property type="protein sequence ID" value="RNA69142.1"/>
    <property type="molecule type" value="Genomic_DNA"/>
</dbReference>
<dbReference type="SUPFAM" id="SSF53850">
    <property type="entry name" value="Periplasmic binding protein-like II"/>
    <property type="match status" value="1"/>
</dbReference>
<dbReference type="AlphaFoldDB" id="A0A3M7TW57"/>
<keyword evidence="3 4" id="KW-0456">Lyase</keyword>
<comment type="similarity">
    <text evidence="4">Belongs to the MqnA/MqnD family. MqnA subfamily.</text>
</comment>
<comment type="caution">
    <text evidence="5">The sequence shown here is derived from an EMBL/GenBank/DDBJ whole genome shotgun (WGS) entry which is preliminary data.</text>
</comment>
<accession>A0A3M7TW57</accession>
<dbReference type="HAMAP" id="MF_00995">
    <property type="entry name" value="MqnA"/>
    <property type="match status" value="1"/>
</dbReference>
<evidence type="ECO:0000256" key="1">
    <source>
        <dbReference type="ARBA" id="ARBA00004863"/>
    </source>
</evidence>
<evidence type="ECO:0000256" key="2">
    <source>
        <dbReference type="ARBA" id="ARBA00022428"/>
    </source>
</evidence>